<comment type="caution">
    <text evidence="1">The sequence shown here is derived from an EMBL/GenBank/DDBJ whole genome shotgun (WGS) entry which is preliminary data.</text>
</comment>
<name>A0ABR3F1B4_9AGAR</name>
<dbReference type="Proteomes" id="UP001465976">
    <property type="component" value="Unassembled WGS sequence"/>
</dbReference>
<reference evidence="1 2" key="1">
    <citation type="submission" date="2024-02" db="EMBL/GenBank/DDBJ databases">
        <title>A draft genome for the cacao thread blight pathogen Marasmius crinis-equi.</title>
        <authorList>
            <person name="Cohen S.P."/>
            <person name="Baruah I.K."/>
            <person name="Amoako-Attah I."/>
            <person name="Bukari Y."/>
            <person name="Meinhardt L.W."/>
            <person name="Bailey B.A."/>
        </authorList>
    </citation>
    <scope>NUCLEOTIDE SEQUENCE [LARGE SCALE GENOMIC DNA]</scope>
    <source>
        <strain evidence="1 2">GH-76</strain>
    </source>
</reference>
<sequence length="231" mass="26033">MDIALSHALLDSYPSFPLILQGIIHEQESEELLRAVVTPNPLPSLKSVLLLHDPSSRRIDDPTMATLVLDAAEYWIVRPRLEAVVADFHERNRPHAVQLIVMGFGSNPNYPNGADDVERHLLGISNRQHIQYFFLDCVEAFARSIYGLALALNPFRVQFCEKAGRIAAEDVTDTIGKYQHKVLQVGGFTVPNVRAVCRVFPSPMFLMEALQDPTNADWKDLNAFERTQLKK</sequence>
<gene>
    <name evidence="1" type="ORF">V5O48_012980</name>
</gene>
<proteinExistence type="predicted"/>
<accession>A0ABR3F1B4</accession>
<dbReference type="EMBL" id="JBAHYK010001214">
    <property type="protein sequence ID" value="KAL0568991.1"/>
    <property type="molecule type" value="Genomic_DNA"/>
</dbReference>
<protein>
    <submittedName>
        <fullName evidence="1">Uncharacterized protein</fullName>
    </submittedName>
</protein>
<keyword evidence="2" id="KW-1185">Reference proteome</keyword>
<evidence type="ECO:0000313" key="1">
    <source>
        <dbReference type="EMBL" id="KAL0568991.1"/>
    </source>
</evidence>
<evidence type="ECO:0000313" key="2">
    <source>
        <dbReference type="Proteomes" id="UP001465976"/>
    </source>
</evidence>
<organism evidence="1 2">
    <name type="scientific">Marasmius crinis-equi</name>
    <dbReference type="NCBI Taxonomy" id="585013"/>
    <lineage>
        <taxon>Eukaryota</taxon>
        <taxon>Fungi</taxon>
        <taxon>Dikarya</taxon>
        <taxon>Basidiomycota</taxon>
        <taxon>Agaricomycotina</taxon>
        <taxon>Agaricomycetes</taxon>
        <taxon>Agaricomycetidae</taxon>
        <taxon>Agaricales</taxon>
        <taxon>Marasmiineae</taxon>
        <taxon>Marasmiaceae</taxon>
        <taxon>Marasmius</taxon>
    </lineage>
</organism>